<evidence type="ECO:0000313" key="3">
    <source>
        <dbReference type="Proteomes" id="UP000233120"/>
    </source>
</evidence>
<keyword evidence="1" id="KW-0472">Membrane</keyword>
<keyword evidence="1" id="KW-1133">Transmembrane helix</keyword>
<organism evidence="2 3">
    <name type="scientific">Macaca nemestrina</name>
    <name type="common">Pig-tailed macaque</name>
    <dbReference type="NCBI Taxonomy" id="9545"/>
    <lineage>
        <taxon>Eukaryota</taxon>
        <taxon>Metazoa</taxon>
        <taxon>Chordata</taxon>
        <taxon>Craniata</taxon>
        <taxon>Vertebrata</taxon>
        <taxon>Euteleostomi</taxon>
        <taxon>Mammalia</taxon>
        <taxon>Eutheria</taxon>
        <taxon>Euarchontoglires</taxon>
        <taxon>Primates</taxon>
        <taxon>Haplorrhini</taxon>
        <taxon>Catarrhini</taxon>
        <taxon>Cercopithecidae</taxon>
        <taxon>Cercopithecinae</taxon>
        <taxon>Macaca</taxon>
    </lineage>
</organism>
<evidence type="ECO:0000256" key="1">
    <source>
        <dbReference type="SAM" id="Phobius"/>
    </source>
</evidence>
<keyword evidence="1" id="KW-0812">Transmembrane</keyword>
<name>A0A2K6D0X3_MACNE</name>
<keyword evidence="3" id="KW-1185">Reference proteome</keyword>
<accession>A0A2K6D0X3</accession>
<dbReference type="Ensembl" id="ENSMNET00000053972.1">
    <property type="protein sequence ID" value="ENSMNEP00000029567.1"/>
    <property type="gene ID" value="ENSMNEG00000038271.1"/>
</dbReference>
<dbReference type="Bgee" id="ENSMNEG00000038271">
    <property type="expression patterns" value="Expressed in heart and 12 other cell types or tissues"/>
</dbReference>
<protein>
    <submittedName>
        <fullName evidence="2">Uncharacterized protein</fullName>
    </submittedName>
</protein>
<dbReference type="AlphaFoldDB" id="A0A2K6D0X3"/>
<feature type="transmembrane region" description="Helical" evidence="1">
    <location>
        <begin position="6"/>
        <end position="25"/>
    </location>
</feature>
<reference evidence="2" key="1">
    <citation type="submission" date="2025-08" db="UniProtKB">
        <authorList>
            <consortium name="Ensembl"/>
        </authorList>
    </citation>
    <scope>IDENTIFICATION</scope>
</reference>
<proteinExistence type="predicted"/>
<sequence>IWDGWIVHLAVGAGQWWAVFSVAFMSKEAHTGFLLEQQKGKSRCCLVFEVSLRSHILSLLHSVSPSES</sequence>
<evidence type="ECO:0000313" key="2">
    <source>
        <dbReference type="Ensembl" id="ENSMNEP00000029567.1"/>
    </source>
</evidence>
<dbReference type="Proteomes" id="UP000233120">
    <property type="component" value="Unassembled WGS sequence"/>
</dbReference>
<reference evidence="2" key="2">
    <citation type="submission" date="2025-09" db="UniProtKB">
        <authorList>
            <consortium name="Ensembl"/>
        </authorList>
    </citation>
    <scope>IDENTIFICATION</scope>
</reference>